<accession>A0ABP6GWZ8</accession>
<dbReference type="RefSeq" id="WP_344453615.1">
    <property type="nucleotide sequence ID" value="NZ_BAAATZ010000024.1"/>
</dbReference>
<sequence>MLLEDERAHECAIRNAYADRLSSLRRDERLIGVEPTFEGTSLRADMKTVDSSNTLRIWEFKIWADHRSLGQVLTYLAMERKNSPGRKVRAVLAAFEFAPEILEANEILNLGIEMVPIPPKLRLAGFVPAVEVPAAEMPIIPAIPET</sequence>
<comment type="caution">
    <text evidence="1">The sequence shown here is derived from an EMBL/GenBank/DDBJ whole genome shotgun (WGS) entry which is preliminary data.</text>
</comment>
<name>A0ABP6GWZ8_9ACTN</name>
<evidence type="ECO:0000313" key="2">
    <source>
        <dbReference type="Proteomes" id="UP001501842"/>
    </source>
</evidence>
<gene>
    <name evidence="1" type="ORF">GCM10010439_51570</name>
</gene>
<dbReference type="Proteomes" id="UP001501842">
    <property type="component" value="Unassembled WGS sequence"/>
</dbReference>
<reference evidence="2" key="1">
    <citation type="journal article" date="2019" name="Int. J. Syst. Evol. Microbiol.">
        <title>The Global Catalogue of Microorganisms (GCM) 10K type strain sequencing project: providing services to taxonomists for standard genome sequencing and annotation.</title>
        <authorList>
            <consortium name="The Broad Institute Genomics Platform"/>
            <consortium name="The Broad Institute Genome Sequencing Center for Infectious Disease"/>
            <person name="Wu L."/>
            <person name="Ma J."/>
        </authorList>
    </citation>
    <scope>NUCLEOTIDE SEQUENCE [LARGE SCALE GENOMIC DNA]</scope>
    <source>
        <strain evidence="2">JCM 8201</strain>
    </source>
</reference>
<protein>
    <submittedName>
        <fullName evidence="1">Uncharacterized protein</fullName>
    </submittedName>
</protein>
<dbReference type="InterPro" id="IPR011856">
    <property type="entry name" value="tRNA_endonuc-like_dom_sf"/>
</dbReference>
<evidence type="ECO:0000313" key="1">
    <source>
        <dbReference type="EMBL" id="GAA2732889.1"/>
    </source>
</evidence>
<organism evidence="1 2">
    <name type="scientific">Actinocorallia aurantiaca</name>
    <dbReference type="NCBI Taxonomy" id="46204"/>
    <lineage>
        <taxon>Bacteria</taxon>
        <taxon>Bacillati</taxon>
        <taxon>Actinomycetota</taxon>
        <taxon>Actinomycetes</taxon>
        <taxon>Streptosporangiales</taxon>
        <taxon>Thermomonosporaceae</taxon>
        <taxon>Actinocorallia</taxon>
    </lineage>
</organism>
<dbReference type="EMBL" id="BAAATZ010000024">
    <property type="protein sequence ID" value="GAA2732889.1"/>
    <property type="molecule type" value="Genomic_DNA"/>
</dbReference>
<proteinExistence type="predicted"/>
<dbReference type="Gene3D" id="3.40.1350.10">
    <property type="match status" value="1"/>
</dbReference>
<keyword evidence="2" id="KW-1185">Reference proteome</keyword>